<organism evidence="1">
    <name type="scientific">Puccinia triticina (isolate 1-1 / race 1 (BBBD))</name>
    <name type="common">Brown leaf rust fungus</name>
    <dbReference type="NCBI Taxonomy" id="630390"/>
    <lineage>
        <taxon>Eukaryota</taxon>
        <taxon>Fungi</taxon>
        <taxon>Dikarya</taxon>
        <taxon>Basidiomycota</taxon>
        <taxon>Pucciniomycotina</taxon>
        <taxon>Pucciniomycetes</taxon>
        <taxon>Pucciniales</taxon>
        <taxon>Pucciniaceae</taxon>
        <taxon>Puccinia</taxon>
    </lineage>
</organism>
<protein>
    <submittedName>
        <fullName evidence="1 2">Uncharacterized protein</fullName>
    </submittedName>
</protein>
<accession>A0A180H3F5</accession>
<sequence length="355" mass="40430">MPSQRQKILTPLNSDEEVTRVFVEMSSEYSTQRQASFEAYMSELCNDPSGQGGVYLVKLLRTHSLSFENIVDLRKRFVPSFSNMEWKHARQLWPQYKYHTSIPEFTPIEPYIPKSFATEVFRAIEEAEVDTCPLNAAADEAKVVAWMQAILVKISNLFNGTITNDAVGASKGRIEFIYMVLELCVIVVLGGKCGGIARNNYAQMMTELEGCAMQNVSRGLHLDILHGVLASQSEWYFWTYDGQGFQVSEVIVPFHRNEKQEVLNRLRITSRLLGQFLNGYCSALCAFIQRSEEVGLQQRQEQFHPSHRKWQEASVLAEQAKVKALSAKNEEDFAVFKSLLNQSFDALPEEHQPQL</sequence>
<reference evidence="2 3" key="3">
    <citation type="journal article" date="2017" name="G3 (Bethesda)">
        <title>Comparative analysis highlights variable genome content of wheat rusts and divergence of the mating loci.</title>
        <authorList>
            <person name="Cuomo C.A."/>
            <person name="Bakkeren G."/>
            <person name="Khalil H.B."/>
            <person name="Panwar V."/>
            <person name="Joly D."/>
            <person name="Linning R."/>
            <person name="Sakthikumar S."/>
            <person name="Song X."/>
            <person name="Adiconis X."/>
            <person name="Fan L."/>
            <person name="Goldberg J.M."/>
            <person name="Levin J.Z."/>
            <person name="Young S."/>
            <person name="Zeng Q."/>
            <person name="Anikster Y."/>
            <person name="Bruce M."/>
            <person name="Wang M."/>
            <person name="Yin C."/>
            <person name="McCallum B."/>
            <person name="Szabo L.J."/>
            <person name="Hulbert S."/>
            <person name="Chen X."/>
            <person name="Fellers J.P."/>
        </authorList>
    </citation>
    <scope>NUCLEOTIDE SEQUENCE</scope>
    <source>
        <strain evidence="2">isolate 1-1 / race 1 (BBBD)</strain>
        <strain evidence="3">Isolate 1-1 / race 1 (BBBD)</strain>
    </source>
</reference>
<evidence type="ECO:0000313" key="3">
    <source>
        <dbReference type="Proteomes" id="UP000005240"/>
    </source>
</evidence>
<dbReference type="EMBL" id="ADAS02000003">
    <property type="protein sequence ID" value="OAV99547.1"/>
    <property type="molecule type" value="Genomic_DNA"/>
</dbReference>
<keyword evidence="3" id="KW-1185">Reference proteome</keyword>
<reference evidence="1" key="2">
    <citation type="submission" date="2016-05" db="EMBL/GenBank/DDBJ databases">
        <title>Comparative analysis highlights variable genome content of wheat rusts and divergence of the mating loci.</title>
        <authorList>
            <person name="Cuomo C.A."/>
            <person name="Bakkeren G."/>
            <person name="Szabo L."/>
            <person name="Khalil H."/>
            <person name="Joly D."/>
            <person name="Goldberg J."/>
            <person name="Young S."/>
            <person name="Zeng Q."/>
            <person name="Fellers J."/>
        </authorList>
    </citation>
    <scope>NUCLEOTIDE SEQUENCE [LARGE SCALE GENOMIC DNA]</scope>
    <source>
        <strain evidence="1">1-1 BBBD Race 1</strain>
    </source>
</reference>
<evidence type="ECO:0000313" key="2">
    <source>
        <dbReference type="EnsemblFungi" id="PTTG_25409-t43_1-p1"/>
    </source>
</evidence>
<dbReference type="OrthoDB" id="5418029at2759"/>
<dbReference type="AlphaFoldDB" id="A0A180H3F5"/>
<evidence type="ECO:0000313" key="1">
    <source>
        <dbReference type="EMBL" id="OAV99547.1"/>
    </source>
</evidence>
<reference evidence="1" key="1">
    <citation type="submission" date="2009-11" db="EMBL/GenBank/DDBJ databases">
        <authorList>
            <consortium name="The Broad Institute Genome Sequencing Platform"/>
            <person name="Ward D."/>
            <person name="Feldgarden M."/>
            <person name="Earl A."/>
            <person name="Young S.K."/>
            <person name="Zeng Q."/>
            <person name="Koehrsen M."/>
            <person name="Alvarado L."/>
            <person name="Berlin A."/>
            <person name="Bochicchio J."/>
            <person name="Borenstein D."/>
            <person name="Chapman S.B."/>
            <person name="Chen Z."/>
            <person name="Engels R."/>
            <person name="Freedman E."/>
            <person name="Gellesch M."/>
            <person name="Goldberg J."/>
            <person name="Griggs A."/>
            <person name="Gujja S."/>
            <person name="Heilman E."/>
            <person name="Heiman D."/>
            <person name="Hepburn T."/>
            <person name="Howarth C."/>
            <person name="Jen D."/>
            <person name="Larson L."/>
            <person name="Lewis B."/>
            <person name="Mehta T."/>
            <person name="Park D."/>
            <person name="Pearson M."/>
            <person name="Roberts A."/>
            <person name="Saif S."/>
            <person name="Shea T."/>
            <person name="Shenoy N."/>
            <person name="Sisk P."/>
            <person name="Stolte C."/>
            <person name="Sykes S."/>
            <person name="Thomson T."/>
            <person name="Walk T."/>
            <person name="White J."/>
            <person name="Yandava C."/>
            <person name="Izard J."/>
            <person name="Baranova O.V."/>
            <person name="Blanton J.M."/>
            <person name="Tanner A.C."/>
            <person name="Dewhirst F.E."/>
            <person name="Haas B."/>
            <person name="Nusbaum C."/>
            <person name="Birren B."/>
        </authorList>
    </citation>
    <scope>NUCLEOTIDE SEQUENCE [LARGE SCALE GENOMIC DNA]</scope>
    <source>
        <strain evidence="1">1-1 BBBD Race 1</strain>
    </source>
</reference>
<proteinExistence type="predicted"/>
<name>A0A180H3F5_PUCT1</name>
<gene>
    <name evidence="1" type="ORF">PTTG_25409</name>
</gene>
<dbReference type="EnsemblFungi" id="PTTG_25409-t43_1">
    <property type="protein sequence ID" value="PTTG_25409-t43_1-p1"/>
    <property type="gene ID" value="PTTG_25409"/>
</dbReference>
<reference evidence="2" key="4">
    <citation type="submission" date="2025-05" db="UniProtKB">
        <authorList>
            <consortium name="EnsemblFungi"/>
        </authorList>
    </citation>
    <scope>IDENTIFICATION</scope>
    <source>
        <strain evidence="2">isolate 1-1 / race 1 (BBBD)</strain>
    </source>
</reference>
<dbReference type="Proteomes" id="UP000005240">
    <property type="component" value="Unassembled WGS sequence"/>
</dbReference>
<dbReference type="VEuPathDB" id="FungiDB:PTTG_25409"/>